<evidence type="ECO:0000256" key="7">
    <source>
        <dbReference type="ARBA" id="ARBA00023026"/>
    </source>
</evidence>
<dbReference type="Gene3D" id="3.40.50.1820">
    <property type="entry name" value="alpha/beta hydrolase"/>
    <property type="match status" value="1"/>
</dbReference>
<evidence type="ECO:0000256" key="11">
    <source>
        <dbReference type="ARBA" id="ARBA00048461"/>
    </source>
</evidence>
<dbReference type="PANTHER" id="PTHR34853">
    <property type="match status" value="1"/>
</dbReference>
<evidence type="ECO:0000313" key="14">
    <source>
        <dbReference type="Proteomes" id="UP001219567"/>
    </source>
</evidence>
<evidence type="ECO:0000256" key="8">
    <source>
        <dbReference type="ARBA" id="ARBA00023098"/>
    </source>
</evidence>
<keyword evidence="7" id="KW-0843">Virulence</keyword>
<reference evidence="13 14" key="1">
    <citation type="submission" date="2023-03" db="EMBL/GenBank/DDBJ databases">
        <title>Mating type loci evolution in Malassezia.</title>
        <authorList>
            <person name="Coelho M.A."/>
        </authorList>
    </citation>
    <scope>NUCLEOTIDE SEQUENCE [LARGE SCALE GENOMIC DNA]</scope>
    <source>
        <strain evidence="13 14">CBS 9725</strain>
    </source>
</reference>
<dbReference type="AlphaFoldDB" id="A0AAJ6CH08"/>
<evidence type="ECO:0000256" key="10">
    <source>
        <dbReference type="ARBA" id="ARBA00047591"/>
    </source>
</evidence>
<comment type="catalytic activity">
    <reaction evidence="10">
        <text>a diacylglycerol + H2O = a monoacylglycerol + a fatty acid + H(+)</text>
        <dbReference type="Rhea" id="RHEA:32731"/>
        <dbReference type="ChEBI" id="CHEBI:15377"/>
        <dbReference type="ChEBI" id="CHEBI:15378"/>
        <dbReference type="ChEBI" id="CHEBI:17408"/>
        <dbReference type="ChEBI" id="CHEBI:18035"/>
        <dbReference type="ChEBI" id="CHEBI:28868"/>
    </reaction>
</comment>
<evidence type="ECO:0000313" key="13">
    <source>
        <dbReference type="EMBL" id="WFC97301.1"/>
    </source>
</evidence>
<dbReference type="PIRSF" id="PIRSF029171">
    <property type="entry name" value="Esterase_LipA"/>
    <property type="match status" value="1"/>
</dbReference>
<keyword evidence="5" id="KW-0378">Hydrolase</keyword>
<keyword evidence="14" id="KW-1185">Reference proteome</keyword>
<comment type="catalytic activity">
    <reaction evidence="1">
        <text>a triacylglycerol + H2O = a diacylglycerol + a fatty acid + H(+)</text>
        <dbReference type="Rhea" id="RHEA:12044"/>
        <dbReference type="ChEBI" id="CHEBI:15377"/>
        <dbReference type="ChEBI" id="CHEBI:15378"/>
        <dbReference type="ChEBI" id="CHEBI:17855"/>
        <dbReference type="ChEBI" id="CHEBI:18035"/>
        <dbReference type="ChEBI" id="CHEBI:28868"/>
        <dbReference type="EC" id="3.1.1.3"/>
    </reaction>
</comment>
<protein>
    <recommendedName>
        <fullName evidence="3">triacylglycerol lipase</fullName>
        <ecNumber evidence="3">3.1.1.3</ecNumber>
    </recommendedName>
</protein>
<gene>
    <name evidence="13" type="ORF">MYAM1_000010</name>
</gene>
<keyword evidence="8" id="KW-0443">Lipid metabolism</keyword>
<dbReference type="InterPro" id="IPR029058">
    <property type="entry name" value="AB_hydrolase_fold"/>
</dbReference>
<organism evidence="13 14">
    <name type="scientific">Malassezia yamatoensis</name>
    <dbReference type="NCBI Taxonomy" id="253288"/>
    <lineage>
        <taxon>Eukaryota</taxon>
        <taxon>Fungi</taxon>
        <taxon>Dikarya</taxon>
        <taxon>Basidiomycota</taxon>
        <taxon>Ustilaginomycotina</taxon>
        <taxon>Malasseziomycetes</taxon>
        <taxon>Malasseziales</taxon>
        <taxon>Malasseziaceae</taxon>
        <taxon>Malassezia</taxon>
    </lineage>
</organism>
<comment type="catalytic activity">
    <reaction evidence="11">
        <text>a monoacylglycerol + H2O = glycerol + a fatty acid + H(+)</text>
        <dbReference type="Rhea" id="RHEA:15245"/>
        <dbReference type="ChEBI" id="CHEBI:15377"/>
        <dbReference type="ChEBI" id="CHEBI:15378"/>
        <dbReference type="ChEBI" id="CHEBI:17408"/>
        <dbReference type="ChEBI" id="CHEBI:17754"/>
        <dbReference type="ChEBI" id="CHEBI:28868"/>
    </reaction>
</comment>
<comment type="similarity">
    <text evidence="9">Belongs to the AB hydrolase superfamily. Lipase family. Class Lip subfamily.</text>
</comment>
<dbReference type="Gene3D" id="1.10.260.130">
    <property type="match status" value="1"/>
</dbReference>
<sequence length="472" mass="52215">MPKFVWIRAVWAVVACVILETVYAAKVLRRADILSPSNDPFYQPPKGWEEQPFGTILRTRRIVPALLTVDEVKVQDAYELLYRTSGTHETDAAVTVTTVLVPYHPQENKLVSVHTYVDSDGGDCAFSYTIQKGSAFPGDLFKDYQILLMETILEAGYIVTVPDYQGAERAFAVGPLAGRQSLDGILATLRYAPLNLTEDTPVVSTGYSGGAIATGFAAELHPTYAPTINAKGFGIGGAPTNISALLLALDGTIYSPFNLIGLTGIAYANPDVLNWLLPRLTTKGKQAIEYVRSHCQVESMLRYPFSHLLSDDFVKGGKDLLQVPCIQQALQEYVMGVNRTHTPTAPVWMYHAEHDDVVPYDDAYQTGQQWAEHGGNVHFDTFTSPLIAHTTAQLASVPKVLFFLEDRFNDRPWAKGWHEDQVSDPLSDPRVVQQGLQDLVEIVKDLMGDQVGPKDRKLKKSIEEQAASEQYK</sequence>
<evidence type="ECO:0000256" key="5">
    <source>
        <dbReference type="ARBA" id="ARBA00022801"/>
    </source>
</evidence>
<dbReference type="Pfam" id="PF03583">
    <property type="entry name" value="LIP"/>
    <property type="match status" value="1"/>
</dbReference>
<evidence type="ECO:0000256" key="4">
    <source>
        <dbReference type="ARBA" id="ARBA00022525"/>
    </source>
</evidence>
<dbReference type="Proteomes" id="UP001219567">
    <property type="component" value="Chromosome 1"/>
</dbReference>
<keyword evidence="4" id="KW-0964">Secreted</keyword>
<proteinExistence type="inferred from homology"/>
<name>A0AAJ6CH08_9BASI</name>
<dbReference type="GO" id="GO:0016042">
    <property type="term" value="P:lipid catabolic process"/>
    <property type="evidence" value="ECO:0007669"/>
    <property type="project" value="UniProtKB-KW"/>
</dbReference>
<evidence type="ECO:0000256" key="3">
    <source>
        <dbReference type="ARBA" id="ARBA00013279"/>
    </source>
</evidence>
<evidence type="ECO:0000256" key="9">
    <source>
        <dbReference type="ARBA" id="ARBA00043986"/>
    </source>
</evidence>
<feature type="region of interest" description="Disordered" evidence="12">
    <location>
        <begin position="451"/>
        <end position="472"/>
    </location>
</feature>
<keyword evidence="6" id="KW-0442">Lipid degradation</keyword>
<dbReference type="InterPro" id="IPR005152">
    <property type="entry name" value="Lipase_secreted"/>
</dbReference>
<feature type="compositionally biased region" description="Basic and acidic residues" evidence="12">
    <location>
        <begin position="451"/>
        <end position="463"/>
    </location>
</feature>
<accession>A0AAJ6CH08</accession>
<dbReference type="SUPFAM" id="SSF53474">
    <property type="entry name" value="alpha/beta-Hydrolases"/>
    <property type="match status" value="1"/>
</dbReference>
<evidence type="ECO:0000256" key="1">
    <source>
        <dbReference type="ARBA" id="ARBA00001024"/>
    </source>
</evidence>
<comment type="subcellular location">
    <subcellularLocation>
        <location evidence="2">Secreted</location>
    </subcellularLocation>
</comment>
<evidence type="ECO:0000256" key="12">
    <source>
        <dbReference type="SAM" id="MobiDB-lite"/>
    </source>
</evidence>
<dbReference type="PANTHER" id="PTHR34853:SF1">
    <property type="entry name" value="LIPASE 5"/>
    <property type="match status" value="1"/>
</dbReference>
<dbReference type="GO" id="GO:0005576">
    <property type="term" value="C:extracellular region"/>
    <property type="evidence" value="ECO:0007669"/>
    <property type="project" value="UniProtKB-SubCell"/>
</dbReference>
<evidence type="ECO:0000256" key="2">
    <source>
        <dbReference type="ARBA" id="ARBA00004613"/>
    </source>
</evidence>
<dbReference type="EMBL" id="CP119943">
    <property type="protein sequence ID" value="WFC97301.1"/>
    <property type="molecule type" value="Genomic_DNA"/>
</dbReference>
<dbReference type="GO" id="GO:0004806">
    <property type="term" value="F:triacylglycerol lipase activity"/>
    <property type="evidence" value="ECO:0007669"/>
    <property type="project" value="UniProtKB-EC"/>
</dbReference>
<dbReference type="EC" id="3.1.1.3" evidence="3"/>
<evidence type="ECO:0000256" key="6">
    <source>
        <dbReference type="ARBA" id="ARBA00022963"/>
    </source>
</evidence>